<evidence type="ECO:0000313" key="2">
    <source>
        <dbReference type="Proteomes" id="UP001140087"/>
    </source>
</evidence>
<reference evidence="1" key="1">
    <citation type="submission" date="2022-07" db="EMBL/GenBank/DDBJ databases">
        <title>Phylogenomic reconstructions and comparative analyses of Kickxellomycotina fungi.</title>
        <authorList>
            <person name="Reynolds N.K."/>
            <person name="Stajich J.E."/>
            <person name="Barry K."/>
            <person name="Grigoriev I.V."/>
            <person name="Crous P."/>
            <person name="Smith M.E."/>
        </authorList>
    </citation>
    <scope>NUCLEOTIDE SEQUENCE</scope>
    <source>
        <strain evidence="1">BCRC 34780</strain>
    </source>
</reference>
<proteinExistence type="predicted"/>
<accession>A0ACC1KV56</accession>
<keyword evidence="2" id="KW-1185">Reference proteome</keyword>
<name>A0ACC1KV56_9FUNG</name>
<comment type="caution">
    <text evidence="1">The sequence shown here is derived from an EMBL/GenBank/DDBJ whole genome shotgun (WGS) entry which is preliminary data.</text>
</comment>
<protein>
    <submittedName>
        <fullName evidence="1">Uncharacterized protein</fullName>
    </submittedName>
</protein>
<sequence length="613" mass="65436">MATAGETPLQHAAQLVAAKQQADSKFPELSELLHASSSSDYEVAIPAEWQVVARQRMVALPDALFEQYDLLECRCFMGLFPEIQRAWITVDHRLFLWNYEDESDFYTFEDQEQIIVSVALVQPRRGVFVDAIKHVLVVATPLEVMLLGVGHDPGRGAGRGAGGEVTLYATQISVPADGVAMTSIVGTGDGRVFMAGNDGGMYEFAYQAEDGWLTKKARKVNLTSTVASYFIPTFLAQKRDTAAVAMAADDERRLLYVLLQDASIKVYWLGADGAGFVLAHHHRTIGNSAALLCPQSNEGSASPFEIVSIHVIPTRESRTLGLVAVTGGGSRLYFSTVMRTQRYYGAPAGAAAAAAAAAAPREPDVFELVHVRLPPELRTVLGGAGGARPVLNVHAALSTGGTVLLAHTWSEDHDCIVGAAPACAQILGRAARQPRASMSELWAAQQVEGRTWAIAEISRADQAPQSLSDLATVSGAPTRAFAVLTNAGITVLEQQRPVDMLRAMLAHPALQDAHVKEFVATYGLDESCAMCYTLLCEDAAPVGMQVLAGARRLLFEFGGVPHVEAPALGSAGDDRVVLSGRHNGMAVYLSRVLAPVWAQPAAVARTGQRGGEA</sequence>
<feature type="non-terminal residue" evidence="1">
    <location>
        <position position="613"/>
    </location>
</feature>
<dbReference type="EMBL" id="JANBUN010002029">
    <property type="protein sequence ID" value="KAJ2795893.1"/>
    <property type="molecule type" value="Genomic_DNA"/>
</dbReference>
<organism evidence="1 2">
    <name type="scientific">Coemansia helicoidea</name>
    <dbReference type="NCBI Taxonomy" id="1286919"/>
    <lineage>
        <taxon>Eukaryota</taxon>
        <taxon>Fungi</taxon>
        <taxon>Fungi incertae sedis</taxon>
        <taxon>Zoopagomycota</taxon>
        <taxon>Kickxellomycotina</taxon>
        <taxon>Kickxellomycetes</taxon>
        <taxon>Kickxellales</taxon>
        <taxon>Kickxellaceae</taxon>
        <taxon>Coemansia</taxon>
    </lineage>
</organism>
<gene>
    <name evidence="1" type="ORF">H4R21_004929</name>
</gene>
<evidence type="ECO:0000313" key="1">
    <source>
        <dbReference type="EMBL" id="KAJ2795893.1"/>
    </source>
</evidence>
<dbReference type="Proteomes" id="UP001140087">
    <property type="component" value="Unassembled WGS sequence"/>
</dbReference>